<dbReference type="InterPro" id="IPR017452">
    <property type="entry name" value="GPCR_Rhodpsn_7TM"/>
</dbReference>
<keyword evidence="6" id="KW-0675">Receptor</keyword>
<evidence type="ECO:0000256" key="8">
    <source>
        <dbReference type="SAM" id="Phobius"/>
    </source>
</evidence>
<organism evidence="10 12">
    <name type="scientific">Adineta ricciae</name>
    <name type="common">Rotifer</name>
    <dbReference type="NCBI Taxonomy" id="249248"/>
    <lineage>
        <taxon>Eukaryota</taxon>
        <taxon>Metazoa</taxon>
        <taxon>Spiralia</taxon>
        <taxon>Gnathifera</taxon>
        <taxon>Rotifera</taxon>
        <taxon>Eurotatoria</taxon>
        <taxon>Bdelloidea</taxon>
        <taxon>Adinetida</taxon>
        <taxon>Adinetidae</taxon>
        <taxon>Adineta</taxon>
    </lineage>
</organism>
<keyword evidence="12" id="KW-1185">Reference proteome</keyword>
<feature type="transmembrane region" description="Helical" evidence="8">
    <location>
        <begin position="127"/>
        <end position="146"/>
    </location>
</feature>
<sequence length="304" mass="35185">MSTIESWFIPFDILSLISTTLAALLALIYLLIIIFDKTCHTVSMMLVANTSCAIILFACSMFSETLFTLQNDLQQVQTYDISCFIRAPFAYSGCAILNFSFTSQAFYRYVLVVYPTHVFYRSYKFQLLLVIVIWIYGFLVPVEFVARGEVTYNPDNQICQLPLGLSFSIIYMASCVYVFPIFITMIIYYKLIRYVKQMNARTTSVNTVLRARHELKMVRRIVIIIVILLALGFTYFIFILMSFFTTPPKYHFRIALVLLCVSLTSITIVLFVFTDQLKRLVTKNRRIEPDINTVFVLQTAIHSR</sequence>
<evidence type="ECO:0000256" key="5">
    <source>
        <dbReference type="ARBA" id="ARBA00023136"/>
    </source>
</evidence>
<dbReference type="SUPFAM" id="SSF81321">
    <property type="entry name" value="Family A G protein-coupled receptor-like"/>
    <property type="match status" value="1"/>
</dbReference>
<keyword evidence="5 8" id="KW-0472">Membrane</keyword>
<accession>A0A814ICB2</accession>
<feature type="transmembrane region" description="Helical" evidence="8">
    <location>
        <begin position="221"/>
        <end position="244"/>
    </location>
</feature>
<dbReference type="Pfam" id="PF00001">
    <property type="entry name" value="7tm_1"/>
    <property type="match status" value="1"/>
</dbReference>
<keyword evidence="7" id="KW-0807">Transducer</keyword>
<dbReference type="EMBL" id="CAJNOR010000856">
    <property type="protein sequence ID" value="CAF1022494.1"/>
    <property type="molecule type" value="Genomic_DNA"/>
</dbReference>
<dbReference type="EMBL" id="CAJNOJ010000073">
    <property type="protein sequence ID" value="CAF1037477.1"/>
    <property type="molecule type" value="Genomic_DNA"/>
</dbReference>
<evidence type="ECO:0000313" key="12">
    <source>
        <dbReference type="Proteomes" id="UP000663828"/>
    </source>
</evidence>
<feature type="transmembrane region" description="Helical" evidence="8">
    <location>
        <begin position="13"/>
        <end position="34"/>
    </location>
</feature>
<dbReference type="GO" id="GO:0004930">
    <property type="term" value="F:G protein-coupled receptor activity"/>
    <property type="evidence" value="ECO:0007669"/>
    <property type="project" value="UniProtKB-KW"/>
</dbReference>
<comment type="subcellular location">
    <subcellularLocation>
        <location evidence="1">Membrane</location>
        <topology evidence="1">Multi-pass membrane protein</topology>
    </subcellularLocation>
</comment>
<evidence type="ECO:0000256" key="7">
    <source>
        <dbReference type="ARBA" id="ARBA00023224"/>
    </source>
</evidence>
<dbReference type="InterPro" id="IPR050125">
    <property type="entry name" value="GPCR_opsins"/>
</dbReference>
<dbReference type="Gene3D" id="1.20.1070.10">
    <property type="entry name" value="Rhodopsin 7-helix transmembrane proteins"/>
    <property type="match status" value="1"/>
</dbReference>
<reference evidence="10" key="1">
    <citation type="submission" date="2021-02" db="EMBL/GenBank/DDBJ databases">
        <authorList>
            <person name="Nowell W R."/>
        </authorList>
    </citation>
    <scope>NUCLEOTIDE SEQUENCE</scope>
</reference>
<evidence type="ECO:0000259" key="9">
    <source>
        <dbReference type="PROSITE" id="PS50262"/>
    </source>
</evidence>
<dbReference type="GO" id="GO:0016020">
    <property type="term" value="C:membrane"/>
    <property type="evidence" value="ECO:0007669"/>
    <property type="project" value="UniProtKB-SubCell"/>
</dbReference>
<keyword evidence="3 8" id="KW-1133">Transmembrane helix</keyword>
<feature type="transmembrane region" description="Helical" evidence="8">
    <location>
        <begin position="250"/>
        <end position="273"/>
    </location>
</feature>
<dbReference type="PROSITE" id="PS50262">
    <property type="entry name" value="G_PROTEIN_RECEP_F1_2"/>
    <property type="match status" value="1"/>
</dbReference>
<evidence type="ECO:0000256" key="4">
    <source>
        <dbReference type="ARBA" id="ARBA00023040"/>
    </source>
</evidence>
<evidence type="ECO:0000256" key="6">
    <source>
        <dbReference type="ARBA" id="ARBA00023170"/>
    </source>
</evidence>
<dbReference type="Proteomes" id="UP000663828">
    <property type="component" value="Unassembled WGS sequence"/>
</dbReference>
<evidence type="ECO:0000256" key="1">
    <source>
        <dbReference type="ARBA" id="ARBA00004141"/>
    </source>
</evidence>
<protein>
    <recommendedName>
        <fullName evidence="9">G-protein coupled receptors family 1 profile domain-containing protein</fullName>
    </recommendedName>
</protein>
<feature type="domain" description="G-protein coupled receptors family 1 profile" evidence="9">
    <location>
        <begin position="25"/>
        <end position="271"/>
    </location>
</feature>
<dbReference type="Proteomes" id="UP000663852">
    <property type="component" value="Unassembled WGS sequence"/>
</dbReference>
<feature type="transmembrane region" description="Helical" evidence="8">
    <location>
        <begin position="166"/>
        <end position="189"/>
    </location>
</feature>
<dbReference type="AlphaFoldDB" id="A0A814ICB2"/>
<keyword evidence="4" id="KW-0297">G-protein coupled receptor</keyword>
<comment type="caution">
    <text evidence="10">The sequence shown here is derived from an EMBL/GenBank/DDBJ whole genome shotgun (WGS) entry which is preliminary data.</text>
</comment>
<evidence type="ECO:0000256" key="2">
    <source>
        <dbReference type="ARBA" id="ARBA00022692"/>
    </source>
</evidence>
<dbReference type="PANTHER" id="PTHR24240">
    <property type="entry name" value="OPSIN"/>
    <property type="match status" value="1"/>
</dbReference>
<name>A0A814ICB2_ADIRI</name>
<gene>
    <name evidence="11" type="ORF">EDS130_LOCUS16744</name>
    <name evidence="10" type="ORF">XAT740_LOCUS14310</name>
</gene>
<evidence type="ECO:0000256" key="3">
    <source>
        <dbReference type="ARBA" id="ARBA00022989"/>
    </source>
</evidence>
<keyword evidence="2 8" id="KW-0812">Transmembrane</keyword>
<feature type="transmembrane region" description="Helical" evidence="8">
    <location>
        <begin position="89"/>
        <end position="107"/>
    </location>
</feature>
<proteinExistence type="predicted"/>
<evidence type="ECO:0000313" key="10">
    <source>
        <dbReference type="EMBL" id="CAF1022494.1"/>
    </source>
</evidence>
<dbReference type="InterPro" id="IPR000276">
    <property type="entry name" value="GPCR_Rhodpsn"/>
</dbReference>
<evidence type="ECO:0000313" key="11">
    <source>
        <dbReference type="EMBL" id="CAF1037477.1"/>
    </source>
</evidence>
<feature type="transmembrane region" description="Helical" evidence="8">
    <location>
        <begin position="46"/>
        <end position="69"/>
    </location>
</feature>